<protein>
    <submittedName>
        <fullName evidence="1">Uncharacterized protein</fullName>
    </submittedName>
</protein>
<accession>A0ACC0DSG3</accession>
<keyword evidence="2" id="KW-1185">Reference proteome</keyword>
<gene>
    <name evidence="1" type="ORF">MJO28_016060</name>
</gene>
<reference evidence="1 2" key="3">
    <citation type="journal article" date="2022" name="Microbiol. Spectr.">
        <title>Folding features and dynamics of 3D genome architecture in plant fungal pathogens.</title>
        <authorList>
            <person name="Xia C."/>
        </authorList>
    </citation>
    <scope>NUCLEOTIDE SEQUENCE [LARGE SCALE GENOMIC DNA]</scope>
    <source>
        <strain evidence="1 2">93-210</strain>
    </source>
</reference>
<proteinExistence type="predicted"/>
<name>A0ACC0DSG3_9BASI</name>
<organism evidence="1 2">
    <name type="scientific">Puccinia striiformis f. sp. tritici</name>
    <dbReference type="NCBI Taxonomy" id="168172"/>
    <lineage>
        <taxon>Eukaryota</taxon>
        <taxon>Fungi</taxon>
        <taxon>Dikarya</taxon>
        <taxon>Basidiomycota</taxon>
        <taxon>Pucciniomycotina</taxon>
        <taxon>Pucciniomycetes</taxon>
        <taxon>Pucciniales</taxon>
        <taxon>Pucciniaceae</taxon>
        <taxon>Puccinia</taxon>
    </lineage>
</organism>
<evidence type="ECO:0000313" key="1">
    <source>
        <dbReference type="EMBL" id="KAI7937161.1"/>
    </source>
</evidence>
<reference evidence="2" key="2">
    <citation type="journal article" date="2018" name="Mol. Plant Microbe Interact.">
        <title>Genome sequence resources for the wheat stripe rust pathogen (Puccinia striiformis f. sp. tritici) and the barley stripe rust pathogen (Puccinia striiformis f. sp. hordei).</title>
        <authorList>
            <person name="Xia C."/>
            <person name="Wang M."/>
            <person name="Yin C."/>
            <person name="Cornejo O.E."/>
            <person name="Hulbert S.H."/>
            <person name="Chen X."/>
        </authorList>
    </citation>
    <scope>NUCLEOTIDE SEQUENCE [LARGE SCALE GENOMIC DNA]</scope>
    <source>
        <strain evidence="2">93-210</strain>
    </source>
</reference>
<sequence length="133" mass="14992">MPMLLVTHVKSLIGKEFKIFLQAACHQKQDGGHQWCHTFSLTESRWTLGAFNMIASAISHSRQPTINTPALHFNPTVSALEEALNVCAKRFLDKVSDETYAGFISVLKDEKKAQTFLVISRNANNDIVLKWFT</sequence>
<comment type="caution">
    <text evidence="1">The sequence shown here is derived from an EMBL/GenBank/DDBJ whole genome shotgun (WGS) entry which is preliminary data.</text>
</comment>
<evidence type="ECO:0000313" key="2">
    <source>
        <dbReference type="Proteomes" id="UP001060170"/>
    </source>
</evidence>
<reference evidence="2" key="1">
    <citation type="journal article" date="2018" name="BMC Genomics">
        <title>Genomic insights into host adaptation between the wheat stripe rust pathogen (Puccinia striiformis f. sp. tritici) and the barley stripe rust pathogen (Puccinia striiformis f. sp. hordei).</title>
        <authorList>
            <person name="Xia C."/>
            <person name="Wang M."/>
            <person name="Yin C."/>
            <person name="Cornejo O.E."/>
            <person name="Hulbert S.H."/>
            <person name="Chen X."/>
        </authorList>
    </citation>
    <scope>NUCLEOTIDE SEQUENCE [LARGE SCALE GENOMIC DNA]</scope>
    <source>
        <strain evidence="2">93-210</strain>
    </source>
</reference>
<dbReference type="Proteomes" id="UP001060170">
    <property type="component" value="Chromosome 17"/>
</dbReference>
<dbReference type="EMBL" id="CM045881">
    <property type="protein sequence ID" value="KAI7937161.1"/>
    <property type="molecule type" value="Genomic_DNA"/>
</dbReference>